<dbReference type="EMBL" id="JAGRRH010000014">
    <property type="protein sequence ID" value="KAG7359073.1"/>
    <property type="molecule type" value="Genomic_DNA"/>
</dbReference>
<evidence type="ECO:0000256" key="2">
    <source>
        <dbReference type="ARBA" id="ARBA00023180"/>
    </source>
</evidence>
<comment type="caution">
    <text evidence="5">The sequence shown here is derived from an EMBL/GenBank/DDBJ whole genome shotgun (WGS) entry which is preliminary data.</text>
</comment>
<evidence type="ECO:0000256" key="3">
    <source>
        <dbReference type="SAM" id="SignalP"/>
    </source>
</evidence>
<feature type="chain" id="PRO_5039915572" evidence="3">
    <location>
        <begin position="30"/>
        <end position="408"/>
    </location>
</feature>
<evidence type="ECO:0000313" key="5">
    <source>
        <dbReference type="EMBL" id="KAG7359073.1"/>
    </source>
</evidence>
<sequence length="408" mass="47354">MSRPRWRVERLALLAVVVLLVHTMMTSVSLPTLSPYPLVDCSGITNATAVLHSSSRQVIHRDVRDSKRSTKSEKERLQLLGSGTVPTIETFWIKEQRKPTPKIRFLVDYVVAGFPKCGTTALGHWLSSHPFIKDTAEEEHHILMKDMNYTTNRLYESLLLPWGTDENMTAVVRGFRCPHQLHTEWGIRMLSQVFTETKVIVSVRHPVWWFQSYYNYRLEQNETHLLKDLPNGLIGNLKGIFASDKSPWILQTATGEFHRYLSAMKKTPMTDPEEITLLSPFWNRNWNITHLPRMPNPVFLSEISQLSDKNITRRALFRKDLQTFLGLPSEFPPIRHVRPQGTDTGLNQDKRINICDEKHAPVRAELMNVARHASLWLRKYFMESKSVYFSSGDFLDELLQKWMDDPCR</sequence>
<feature type="domain" description="Sulfotransferase" evidence="4">
    <location>
        <begin position="108"/>
        <end position="222"/>
    </location>
</feature>
<reference evidence="5" key="1">
    <citation type="journal article" date="2021" name="Sci. Rep.">
        <title>Diploid genomic architecture of Nitzschia inconspicua, an elite biomass production diatom.</title>
        <authorList>
            <person name="Oliver A."/>
            <person name="Podell S."/>
            <person name="Pinowska A."/>
            <person name="Traller J.C."/>
            <person name="Smith S.R."/>
            <person name="McClure R."/>
            <person name="Beliaev A."/>
            <person name="Bohutskyi P."/>
            <person name="Hill E.A."/>
            <person name="Rabines A."/>
            <person name="Zheng H."/>
            <person name="Allen L.Z."/>
            <person name="Kuo A."/>
            <person name="Grigoriev I.V."/>
            <person name="Allen A.E."/>
            <person name="Hazlebeck D."/>
            <person name="Allen E.E."/>
        </authorList>
    </citation>
    <scope>NUCLEOTIDE SEQUENCE</scope>
    <source>
        <strain evidence="5">Hildebrandi</strain>
    </source>
</reference>
<protein>
    <submittedName>
        <fullName evidence="5">Sulfotransferase family protein</fullName>
    </submittedName>
</protein>
<dbReference type="PANTHER" id="PTHR10605:SF56">
    <property type="entry name" value="BIFUNCTIONAL HEPARAN SULFATE N-DEACETYLASE_N-SULFOTRANSFERASE"/>
    <property type="match status" value="1"/>
</dbReference>
<dbReference type="Proteomes" id="UP000693970">
    <property type="component" value="Unassembled WGS sequence"/>
</dbReference>
<proteinExistence type="predicted"/>
<name>A0A9K3LCK7_9STRA</name>
<feature type="signal peptide" evidence="3">
    <location>
        <begin position="1"/>
        <end position="29"/>
    </location>
</feature>
<keyword evidence="3" id="KW-0732">Signal</keyword>
<keyword evidence="1" id="KW-0808">Transferase</keyword>
<evidence type="ECO:0000259" key="4">
    <source>
        <dbReference type="Pfam" id="PF00685"/>
    </source>
</evidence>
<reference evidence="5" key="2">
    <citation type="submission" date="2021-04" db="EMBL/GenBank/DDBJ databases">
        <authorList>
            <person name="Podell S."/>
        </authorList>
    </citation>
    <scope>NUCLEOTIDE SEQUENCE</scope>
    <source>
        <strain evidence="5">Hildebrandi</strain>
    </source>
</reference>
<evidence type="ECO:0000256" key="1">
    <source>
        <dbReference type="ARBA" id="ARBA00022679"/>
    </source>
</evidence>
<dbReference type="OrthoDB" id="48512at2759"/>
<dbReference type="Pfam" id="PF00685">
    <property type="entry name" value="Sulfotransfer_1"/>
    <property type="match status" value="1"/>
</dbReference>
<dbReference type="InterPro" id="IPR037359">
    <property type="entry name" value="NST/OST"/>
</dbReference>
<organism evidence="5 6">
    <name type="scientific">Nitzschia inconspicua</name>
    <dbReference type="NCBI Taxonomy" id="303405"/>
    <lineage>
        <taxon>Eukaryota</taxon>
        <taxon>Sar</taxon>
        <taxon>Stramenopiles</taxon>
        <taxon>Ochrophyta</taxon>
        <taxon>Bacillariophyta</taxon>
        <taxon>Bacillariophyceae</taxon>
        <taxon>Bacillariophycidae</taxon>
        <taxon>Bacillariales</taxon>
        <taxon>Bacillariaceae</taxon>
        <taxon>Nitzschia</taxon>
    </lineage>
</organism>
<dbReference type="GO" id="GO:0008146">
    <property type="term" value="F:sulfotransferase activity"/>
    <property type="evidence" value="ECO:0007669"/>
    <property type="project" value="InterPro"/>
</dbReference>
<evidence type="ECO:0000313" key="6">
    <source>
        <dbReference type="Proteomes" id="UP000693970"/>
    </source>
</evidence>
<dbReference type="InterPro" id="IPR000863">
    <property type="entry name" value="Sulfotransferase_dom"/>
</dbReference>
<gene>
    <name evidence="5" type="ORF">IV203_015662</name>
</gene>
<keyword evidence="6" id="KW-1185">Reference proteome</keyword>
<keyword evidence="2" id="KW-0325">Glycoprotein</keyword>
<dbReference type="AlphaFoldDB" id="A0A9K3LCK7"/>
<dbReference type="PANTHER" id="PTHR10605">
    <property type="entry name" value="HEPARAN SULFATE SULFOTRANSFERASE"/>
    <property type="match status" value="1"/>
</dbReference>
<accession>A0A9K3LCK7</accession>